<dbReference type="PRINTS" id="PR00455">
    <property type="entry name" value="HTHTETR"/>
</dbReference>
<proteinExistence type="predicted"/>
<keyword evidence="7" id="KW-1185">Reference proteome</keyword>
<dbReference type="InterPro" id="IPR036271">
    <property type="entry name" value="Tet_transcr_reg_TetR-rel_C_sf"/>
</dbReference>
<reference evidence="6 7" key="2">
    <citation type="submission" date="2022-06" db="EMBL/GenBank/DDBJ databases">
        <title>Genomic Encyclopedia of Type Strains, Phase I: the one thousand microbial genomes (KMG-I) project.</title>
        <authorList>
            <person name="Kyrpides N."/>
        </authorList>
    </citation>
    <scope>NUCLEOTIDE SEQUENCE [LARGE SCALE GENOMIC DNA]</scope>
    <source>
        <strain evidence="6 7">DSM 43889</strain>
    </source>
</reference>
<dbReference type="PANTHER" id="PTHR30055:SF234">
    <property type="entry name" value="HTH-TYPE TRANSCRIPTIONAL REGULATOR BETI"/>
    <property type="match status" value="1"/>
</dbReference>
<evidence type="ECO:0000256" key="1">
    <source>
        <dbReference type="ARBA" id="ARBA00023015"/>
    </source>
</evidence>
<evidence type="ECO:0000313" key="6">
    <source>
        <dbReference type="EMBL" id="MCP2330221.1"/>
    </source>
</evidence>
<sequence length="197" mass="21350">MPRPSAQYEAMRSATLARVHTAATALFTRHGFAATSVRDIAREAGISTGLIYRHYPSKDELFDALVRQATDGLRDAARRLRAEDPPERVLTRFTEDFLSAVAREEGFAEFSTLMNHAVALPVRPPSTGSLMEEHVALLDALVDLVERGQREGGFRPGPPRELAVAYLATLGGLAMMKVSLGAELTVASSTIVNSLVC</sequence>
<evidence type="ECO:0000259" key="5">
    <source>
        <dbReference type="PROSITE" id="PS50977"/>
    </source>
</evidence>
<dbReference type="EMBL" id="AUBJ02000001">
    <property type="protein sequence ID" value="MCP2330221.1"/>
    <property type="molecule type" value="Genomic_DNA"/>
</dbReference>
<reference evidence="6 7" key="1">
    <citation type="submission" date="2013-07" db="EMBL/GenBank/DDBJ databases">
        <authorList>
            <consortium name="DOE Joint Genome Institute"/>
            <person name="Reeve W."/>
            <person name="Huntemann M."/>
            <person name="Han J."/>
            <person name="Chen A."/>
            <person name="Kyrpides N."/>
            <person name="Mavromatis K."/>
            <person name="Markowitz V."/>
            <person name="Palaniappan K."/>
            <person name="Ivanova N."/>
            <person name="Schaumberg A."/>
            <person name="Pati A."/>
            <person name="Liolios K."/>
            <person name="Nordberg H.P."/>
            <person name="Cantor M.N."/>
            <person name="Hua S.X."/>
            <person name="Woyke T."/>
        </authorList>
    </citation>
    <scope>NUCLEOTIDE SEQUENCE [LARGE SCALE GENOMIC DNA]</scope>
    <source>
        <strain evidence="6 7">DSM 43889</strain>
    </source>
</reference>
<dbReference type="PROSITE" id="PS50977">
    <property type="entry name" value="HTH_TETR_2"/>
    <property type="match status" value="1"/>
</dbReference>
<dbReference type="PANTHER" id="PTHR30055">
    <property type="entry name" value="HTH-TYPE TRANSCRIPTIONAL REGULATOR RUTR"/>
    <property type="match status" value="1"/>
</dbReference>
<comment type="caution">
    <text evidence="6">The sequence shown here is derived from an EMBL/GenBank/DDBJ whole genome shotgun (WGS) entry which is preliminary data.</text>
</comment>
<accession>A0ABT1JEM8</accession>
<dbReference type="Gene3D" id="1.10.357.10">
    <property type="entry name" value="Tetracycline Repressor, domain 2"/>
    <property type="match status" value="1"/>
</dbReference>
<name>A0ABT1JEM8_ACTCY</name>
<organism evidence="6 7">
    <name type="scientific">Actinoalloteichus caeruleus DSM 43889</name>
    <dbReference type="NCBI Taxonomy" id="1120930"/>
    <lineage>
        <taxon>Bacteria</taxon>
        <taxon>Bacillati</taxon>
        <taxon>Actinomycetota</taxon>
        <taxon>Actinomycetes</taxon>
        <taxon>Pseudonocardiales</taxon>
        <taxon>Pseudonocardiaceae</taxon>
        <taxon>Actinoalloteichus</taxon>
        <taxon>Actinoalloteichus cyanogriseus</taxon>
    </lineage>
</organism>
<dbReference type="InterPro" id="IPR001647">
    <property type="entry name" value="HTH_TetR"/>
</dbReference>
<keyword evidence="3" id="KW-0804">Transcription</keyword>
<protein>
    <submittedName>
        <fullName evidence="6">Transcriptional regulator, TetR family</fullName>
    </submittedName>
</protein>
<feature type="domain" description="HTH tetR-type" evidence="5">
    <location>
        <begin position="13"/>
        <end position="73"/>
    </location>
</feature>
<evidence type="ECO:0000256" key="2">
    <source>
        <dbReference type="ARBA" id="ARBA00023125"/>
    </source>
</evidence>
<dbReference type="SUPFAM" id="SSF48498">
    <property type="entry name" value="Tetracyclin repressor-like, C-terminal domain"/>
    <property type="match status" value="1"/>
</dbReference>
<keyword evidence="2 4" id="KW-0238">DNA-binding</keyword>
<evidence type="ECO:0000256" key="3">
    <source>
        <dbReference type="ARBA" id="ARBA00023163"/>
    </source>
</evidence>
<keyword evidence="1" id="KW-0805">Transcription regulation</keyword>
<evidence type="ECO:0000313" key="7">
    <source>
        <dbReference type="Proteomes" id="UP000791080"/>
    </source>
</evidence>
<feature type="DNA-binding region" description="H-T-H motif" evidence="4">
    <location>
        <begin position="36"/>
        <end position="55"/>
    </location>
</feature>
<dbReference type="Pfam" id="PF00440">
    <property type="entry name" value="TetR_N"/>
    <property type="match status" value="1"/>
</dbReference>
<dbReference type="Proteomes" id="UP000791080">
    <property type="component" value="Unassembled WGS sequence"/>
</dbReference>
<dbReference type="Gene3D" id="1.10.10.60">
    <property type="entry name" value="Homeodomain-like"/>
    <property type="match status" value="1"/>
</dbReference>
<evidence type="ECO:0000256" key="4">
    <source>
        <dbReference type="PROSITE-ProRule" id="PRU00335"/>
    </source>
</evidence>
<dbReference type="SUPFAM" id="SSF46689">
    <property type="entry name" value="Homeodomain-like"/>
    <property type="match status" value="1"/>
</dbReference>
<dbReference type="RefSeq" id="WP_026420599.1">
    <property type="nucleotide sequence ID" value="NZ_AUBJ02000001.1"/>
</dbReference>
<dbReference type="InterPro" id="IPR050109">
    <property type="entry name" value="HTH-type_TetR-like_transc_reg"/>
</dbReference>
<gene>
    <name evidence="6" type="ORF">G443_000491</name>
</gene>
<dbReference type="InterPro" id="IPR009057">
    <property type="entry name" value="Homeodomain-like_sf"/>
</dbReference>